<sequence length="27" mass="3080">MMLLVVPCLPKQNITVYRQLLLTTSFG</sequence>
<evidence type="ECO:0000313" key="1">
    <source>
        <dbReference type="EMBL" id="JAD59472.1"/>
    </source>
</evidence>
<dbReference type="AlphaFoldDB" id="A0A0A9BJK6"/>
<accession>A0A0A9BJK6</accession>
<reference evidence="1" key="1">
    <citation type="submission" date="2014-09" db="EMBL/GenBank/DDBJ databases">
        <authorList>
            <person name="Magalhaes I.L.F."/>
            <person name="Oliveira U."/>
            <person name="Santos F.R."/>
            <person name="Vidigal T.H.D.A."/>
            <person name="Brescovit A.D."/>
            <person name="Santos A.J."/>
        </authorList>
    </citation>
    <scope>NUCLEOTIDE SEQUENCE</scope>
    <source>
        <tissue evidence="1">Shoot tissue taken approximately 20 cm above the soil surface</tissue>
    </source>
</reference>
<protein>
    <submittedName>
        <fullName evidence="1">Uncharacterized protein</fullName>
    </submittedName>
</protein>
<name>A0A0A9BJK6_ARUDO</name>
<organism evidence="1">
    <name type="scientific">Arundo donax</name>
    <name type="common">Giant reed</name>
    <name type="synonym">Donax arundinaceus</name>
    <dbReference type="NCBI Taxonomy" id="35708"/>
    <lineage>
        <taxon>Eukaryota</taxon>
        <taxon>Viridiplantae</taxon>
        <taxon>Streptophyta</taxon>
        <taxon>Embryophyta</taxon>
        <taxon>Tracheophyta</taxon>
        <taxon>Spermatophyta</taxon>
        <taxon>Magnoliopsida</taxon>
        <taxon>Liliopsida</taxon>
        <taxon>Poales</taxon>
        <taxon>Poaceae</taxon>
        <taxon>PACMAD clade</taxon>
        <taxon>Arundinoideae</taxon>
        <taxon>Arundineae</taxon>
        <taxon>Arundo</taxon>
    </lineage>
</organism>
<proteinExistence type="predicted"/>
<dbReference type="EMBL" id="GBRH01238423">
    <property type="protein sequence ID" value="JAD59472.1"/>
    <property type="molecule type" value="Transcribed_RNA"/>
</dbReference>
<reference evidence="1" key="2">
    <citation type="journal article" date="2015" name="Data Brief">
        <title>Shoot transcriptome of the giant reed, Arundo donax.</title>
        <authorList>
            <person name="Barrero R.A."/>
            <person name="Guerrero F.D."/>
            <person name="Moolhuijzen P."/>
            <person name="Goolsby J.A."/>
            <person name="Tidwell J."/>
            <person name="Bellgard S.E."/>
            <person name="Bellgard M.I."/>
        </authorList>
    </citation>
    <scope>NUCLEOTIDE SEQUENCE</scope>
    <source>
        <tissue evidence="1">Shoot tissue taken approximately 20 cm above the soil surface</tissue>
    </source>
</reference>